<dbReference type="EMBL" id="JEWH01000004">
    <property type="protein sequence ID" value="EXB07190.1"/>
    <property type="molecule type" value="Genomic_DNA"/>
</dbReference>
<evidence type="ECO:0000313" key="3">
    <source>
        <dbReference type="EMBL" id="EXB07190.1"/>
    </source>
</evidence>
<dbReference type="GO" id="GO:0005737">
    <property type="term" value="C:cytoplasm"/>
    <property type="evidence" value="ECO:0007669"/>
    <property type="project" value="TreeGrafter"/>
</dbReference>
<dbReference type="GO" id="GO:0016874">
    <property type="term" value="F:ligase activity"/>
    <property type="evidence" value="ECO:0007669"/>
    <property type="project" value="UniProtKB-KW"/>
</dbReference>
<evidence type="ECO:0000256" key="1">
    <source>
        <dbReference type="ARBA" id="ARBA00022598"/>
    </source>
</evidence>
<dbReference type="GO" id="GO:0031177">
    <property type="term" value="F:phosphopantetheine binding"/>
    <property type="evidence" value="ECO:0007669"/>
    <property type="project" value="TreeGrafter"/>
</dbReference>
<protein>
    <submittedName>
        <fullName evidence="3">Condensation domain protein</fullName>
    </submittedName>
</protein>
<dbReference type="GO" id="GO:0043041">
    <property type="term" value="P:amino acid activation for nonribosomal peptide biosynthetic process"/>
    <property type="evidence" value="ECO:0007669"/>
    <property type="project" value="TreeGrafter"/>
</dbReference>
<evidence type="ECO:0000313" key="4">
    <source>
        <dbReference type="Proteomes" id="UP000020595"/>
    </source>
</evidence>
<dbReference type="PATRIC" id="fig|1310613.3.peg.550"/>
<name>A0A009HW18_ACIB9</name>
<dbReference type="GO" id="GO:0044550">
    <property type="term" value="P:secondary metabolite biosynthetic process"/>
    <property type="evidence" value="ECO:0007669"/>
    <property type="project" value="TreeGrafter"/>
</dbReference>
<evidence type="ECO:0000259" key="2">
    <source>
        <dbReference type="Pfam" id="PF00668"/>
    </source>
</evidence>
<dbReference type="Proteomes" id="UP000020595">
    <property type="component" value="Unassembled WGS sequence"/>
</dbReference>
<keyword evidence="1" id="KW-0436">Ligase</keyword>
<dbReference type="CDD" id="cd19535">
    <property type="entry name" value="Cyc_NRPS"/>
    <property type="match status" value="1"/>
</dbReference>
<dbReference type="SUPFAM" id="SSF52777">
    <property type="entry name" value="CoA-dependent acyltransferases"/>
    <property type="match status" value="4"/>
</dbReference>
<dbReference type="InterPro" id="IPR001242">
    <property type="entry name" value="Condensation_dom"/>
</dbReference>
<dbReference type="InterPro" id="IPR023213">
    <property type="entry name" value="CAT-like_dom_sf"/>
</dbReference>
<comment type="caution">
    <text evidence="3">The sequence shown here is derived from an EMBL/GenBank/DDBJ whole genome shotgun (WGS) entry which is preliminary data.</text>
</comment>
<dbReference type="Gene3D" id="3.30.559.10">
    <property type="entry name" value="Chloramphenicol acetyltransferase-like domain"/>
    <property type="match status" value="2"/>
</dbReference>
<dbReference type="PANTHER" id="PTHR45527:SF10">
    <property type="entry name" value="PYOCHELIN SYNTHASE PCHF"/>
    <property type="match status" value="1"/>
</dbReference>
<dbReference type="PANTHER" id="PTHR45527">
    <property type="entry name" value="NONRIBOSOMAL PEPTIDE SYNTHETASE"/>
    <property type="match status" value="1"/>
</dbReference>
<dbReference type="Gene3D" id="3.30.559.30">
    <property type="entry name" value="Nonribosomal peptide synthetase, condensation domain"/>
    <property type="match status" value="2"/>
</dbReference>
<dbReference type="AlphaFoldDB" id="A0A009HW18"/>
<feature type="domain" description="Condensation" evidence="2">
    <location>
        <begin position="497"/>
        <end position="867"/>
    </location>
</feature>
<dbReference type="Pfam" id="PF00668">
    <property type="entry name" value="Condensation"/>
    <property type="match status" value="2"/>
</dbReference>
<dbReference type="InterPro" id="IPR057737">
    <property type="entry name" value="Condensation_MtbB-like"/>
</dbReference>
<reference evidence="3 4" key="1">
    <citation type="submission" date="2014-02" db="EMBL/GenBank/DDBJ databases">
        <title>Comparative genomics and transcriptomics to identify genetic mechanisms underlying the emergence of carbapenem resistant Acinetobacter baumannii (CRAb).</title>
        <authorList>
            <person name="Harris A.D."/>
            <person name="Johnson K.J."/>
            <person name="George J."/>
            <person name="Shefchek K."/>
            <person name="Daugherty S.C."/>
            <person name="Parankush S."/>
            <person name="Sadzewicz L."/>
            <person name="Tallon L."/>
            <person name="Sengamalay N."/>
            <person name="Hazen T.H."/>
            <person name="Rasko D.A."/>
        </authorList>
    </citation>
    <scope>NUCLEOTIDE SEQUENCE [LARGE SCALE GENOMIC DNA]</scope>
    <source>
        <strain evidence="3 4">1295743</strain>
    </source>
</reference>
<proteinExistence type="predicted"/>
<organism evidence="3 4">
    <name type="scientific">Acinetobacter baumannii (strain 1295743)</name>
    <dbReference type="NCBI Taxonomy" id="1310613"/>
    <lineage>
        <taxon>Bacteria</taxon>
        <taxon>Pseudomonadati</taxon>
        <taxon>Pseudomonadota</taxon>
        <taxon>Gammaproteobacteria</taxon>
        <taxon>Moraxellales</taxon>
        <taxon>Moraxellaceae</taxon>
        <taxon>Acinetobacter</taxon>
        <taxon>Acinetobacter calcoaceticus/baumannii complex</taxon>
    </lineage>
</organism>
<accession>A0A009HW18</accession>
<gene>
    <name evidence="3" type="ORF">J512_0576</name>
</gene>
<sequence>MQLVIIFICLYDAETRLICQPSYRSMCELTSMQAACWFGRSGNATLGGVAAHLYAEFDGQFIDLQKLHLALQRLYKEHPILRLSLSADGIANIMAEKAQQILEVDDFSKLSDHQIEQMLMQKREQWTHQKLDLSQGQTARFSISVLKNNIFRFHVDTDMIAIDPSSFLNLMEDLSLFYEDPEISFSRPPNFFDWYQKVRTDPDLKKLSQRDRLWWKERLPQISPAPSLPFIHQEFKTAKSDRLSTWLSPKERTALQQLAREQRITVTNLILGLFAYTLGHTTKDHSFRLNIPTFWREAVLKNVEGTIGDFANLVILDVDMKGITTLAAFCKQIANQMLELLEHSHYSGVNVLRDLSRYHGSAQIAPVVFTAALDLENDNLLSERVRRVFGSMNWVISQGPQVALDAQVAHVDDGILVNWDIRLDALPKEWITNLFESFIHLLKNLAAHPEQLNTQIISPAQNTSSDRTSQKPLNALQQAYLLGRTQALPLGGVAMQEFRQYHGKMDIVLLRQRLAEMVRRHDSLRTYIDKNRLIQYVSDQVSVNLKEIDLTTWEPERASHHIQSYKNSYTHELFDLNQSPWNITVFLLKNNLLTIFVRFDALILDGRSIASLMLELFDGQQHDIQTQIEENEVENSLSVHHADMAYWERKFSKLSAIPALPWKTPLQHLPTSRYQRNSLVIEKDQFKQLSKIGAKHSLFKNSVIMAIILEVLSHWNTDKSLCVAVPTLPLYAGPFSNSSTFIAVEWKASDQFAEQANRLQTEVLEGLQHLSFSGVDLARLLFEKVGTAPVLPIVITNGLSWPVLSESHPIQQLDGLTQTPQVAIDIRFSTRNDGALIFDIDYAQEAFPPNMIDDFLDALQLAIKQIIGSEIFSFDLSNFFSELQNKRLYFKNNESDHSSIPIENNAKQQNQLLDIYLEVIGHPPNMEVDNSTHFTHLGLRPHHLKVVSKRINETYAIQLSPVQLIQCRNIADVEKLLTPH</sequence>
<dbReference type="RefSeq" id="WP_032050698.1">
    <property type="nucleotide sequence ID" value="NZ_JEWH01000004.1"/>
</dbReference>
<feature type="domain" description="Condensation" evidence="2">
    <location>
        <begin position="26"/>
        <end position="456"/>
    </location>
</feature>